<organism evidence="2 3">
    <name type="scientific">Pinctada imbricata</name>
    <name type="common">Atlantic pearl-oyster</name>
    <name type="synonym">Pinctada martensii</name>
    <dbReference type="NCBI Taxonomy" id="66713"/>
    <lineage>
        <taxon>Eukaryota</taxon>
        <taxon>Metazoa</taxon>
        <taxon>Spiralia</taxon>
        <taxon>Lophotrochozoa</taxon>
        <taxon>Mollusca</taxon>
        <taxon>Bivalvia</taxon>
        <taxon>Autobranchia</taxon>
        <taxon>Pteriomorphia</taxon>
        <taxon>Pterioida</taxon>
        <taxon>Pterioidea</taxon>
        <taxon>Pteriidae</taxon>
        <taxon>Pinctada</taxon>
    </lineage>
</organism>
<gene>
    <name evidence="2" type="ORF">FSP39_008248</name>
</gene>
<proteinExistence type="predicted"/>
<evidence type="ECO:0000313" key="2">
    <source>
        <dbReference type="EMBL" id="KAK3097274.1"/>
    </source>
</evidence>
<comment type="caution">
    <text evidence="2">The sequence shown here is derived from an EMBL/GenBank/DDBJ whole genome shotgun (WGS) entry which is preliminary data.</text>
</comment>
<feature type="region of interest" description="Disordered" evidence="1">
    <location>
        <begin position="227"/>
        <end position="251"/>
    </location>
</feature>
<accession>A0AA89BWS2</accession>
<dbReference type="EMBL" id="VSWD01000007">
    <property type="protein sequence ID" value="KAK3097274.1"/>
    <property type="molecule type" value="Genomic_DNA"/>
</dbReference>
<dbReference type="Proteomes" id="UP001186944">
    <property type="component" value="Unassembled WGS sequence"/>
</dbReference>
<protein>
    <submittedName>
        <fullName evidence="2">Uncharacterized protein</fullName>
    </submittedName>
</protein>
<sequence>MVRVLCEPVPDTASEFNPTITRRRPVTSYVTSYKSFAASPRIKSAKYPSAGTVTTMPRSHVSIARFYDWSEDLGECVSISNFYRDLAGSQKFEKVRGKVNKWALSGTHPGRMFLRDKAGLTKGEREIIEGICKNRGDVSREDSNSQGHPKDEWDFVRSHRDAWNVRKQIMNHRSILPTDSSPELKLPDEIFSRVQVNGLHSPKDHCVFCDVGNKEIDLRICVHKREEAPKAPPTTPDRLSSSDDEGTSSPRLITWSRLSKDSSIDSRGHESRLKVLRRIDSFGSHNGFTKSNDSNDSTRDRKKVFVNVFLPRIPVDPSRDHTMTSLAIDSRRSSVIDEKSNVREGMRFSKAMKNENTLSTTIQKTDHRVNSER</sequence>
<evidence type="ECO:0000313" key="3">
    <source>
        <dbReference type="Proteomes" id="UP001186944"/>
    </source>
</evidence>
<name>A0AA89BWS2_PINIB</name>
<reference evidence="2" key="1">
    <citation type="submission" date="2019-08" db="EMBL/GenBank/DDBJ databases">
        <title>The improved chromosome-level genome for the pearl oyster Pinctada fucata martensii using PacBio sequencing and Hi-C.</title>
        <authorList>
            <person name="Zheng Z."/>
        </authorList>
    </citation>
    <scope>NUCLEOTIDE SEQUENCE</scope>
    <source>
        <strain evidence="2">ZZ-2019</strain>
        <tissue evidence="2">Adductor muscle</tissue>
    </source>
</reference>
<keyword evidence="3" id="KW-1185">Reference proteome</keyword>
<evidence type="ECO:0000256" key="1">
    <source>
        <dbReference type="SAM" id="MobiDB-lite"/>
    </source>
</evidence>
<dbReference type="AlphaFoldDB" id="A0AA89BWS2"/>